<dbReference type="Proteomes" id="UP001642409">
    <property type="component" value="Unassembled WGS sequence"/>
</dbReference>
<reference evidence="4 5" key="2">
    <citation type="submission" date="2024-07" db="EMBL/GenBank/DDBJ databases">
        <authorList>
            <person name="Akdeniz Z."/>
        </authorList>
    </citation>
    <scope>NUCLEOTIDE SEQUENCE [LARGE SCALE GENOMIC DNA]</scope>
</reference>
<reference evidence="3" key="1">
    <citation type="submission" date="2023-06" db="EMBL/GenBank/DDBJ databases">
        <authorList>
            <person name="Kurt Z."/>
        </authorList>
    </citation>
    <scope>NUCLEOTIDE SEQUENCE</scope>
</reference>
<feature type="coiled-coil region" evidence="1">
    <location>
        <begin position="501"/>
        <end position="539"/>
    </location>
</feature>
<feature type="region of interest" description="Disordered" evidence="2">
    <location>
        <begin position="702"/>
        <end position="727"/>
    </location>
</feature>
<feature type="region of interest" description="Disordered" evidence="2">
    <location>
        <begin position="631"/>
        <end position="668"/>
    </location>
</feature>
<evidence type="ECO:0000313" key="5">
    <source>
        <dbReference type="Proteomes" id="UP001642409"/>
    </source>
</evidence>
<evidence type="ECO:0000313" key="4">
    <source>
        <dbReference type="EMBL" id="CAL6115926.1"/>
    </source>
</evidence>
<dbReference type="SUPFAM" id="SSF48403">
    <property type="entry name" value="Ankyrin repeat"/>
    <property type="match status" value="1"/>
</dbReference>
<keyword evidence="1" id="KW-0175">Coiled coil</keyword>
<dbReference type="EMBL" id="CAXDID020000931">
    <property type="protein sequence ID" value="CAL6115926.1"/>
    <property type="molecule type" value="Genomic_DNA"/>
</dbReference>
<gene>
    <name evidence="3" type="ORF">HINF_LOCUS17754</name>
    <name evidence="4" type="ORF">HINF_LOCUS78841</name>
</gene>
<keyword evidence="5" id="KW-1185">Reference proteome</keyword>
<name>A0AA86P467_9EUKA</name>
<organism evidence="3">
    <name type="scientific">Hexamita inflata</name>
    <dbReference type="NCBI Taxonomy" id="28002"/>
    <lineage>
        <taxon>Eukaryota</taxon>
        <taxon>Metamonada</taxon>
        <taxon>Diplomonadida</taxon>
        <taxon>Hexamitidae</taxon>
        <taxon>Hexamitinae</taxon>
        <taxon>Hexamita</taxon>
    </lineage>
</organism>
<dbReference type="AlphaFoldDB" id="A0AA86P467"/>
<dbReference type="EMBL" id="CATOUU010000446">
    <property type="protein sequence ID" value="CAI9930109.1"/>
    <property type="molecule type" value="Genomic_DNA"/>
</dbReference>
<feature type="compositionally biased region" description="Acidic residues" evidence="2">
    <location>
        <begin position="718"/>
        <end position="727"/>
    </location>
</feature>
<proteinExistence type="predicted"/>
<protein>
    <submittedName>
        <fullName evidence="3">Ankyrin repeat protein 1</fullName>
    </submittedName>
    <submittedName>
        <fullName evidence="4">Ankyrin_repeat protein 1</fullName>
    </submittedName>
</protein>
<accession>A0AA86P467</accession>
<dbReference type="Gene3D" id="1.25.40.20">
    <property type="entry name" value="Ankyrin repeat-containing domain"/>
    <property type="match status" value="1"/>
</dbReference>
<evidence type="ECO:0000256" key="2">
    <source>
        <dbReference type="SAM" id="MobiDB-lite"/>
    </source>
</evidence>
<dbReference type="InterPro" id="IPR036770">
    <property type="entry name" value="Ankyrin_rpt-contain_sf"/>
</dbReference>
<evidence type="ECO:0000313" key="3">
    <source>
        <dbReference type="EMBL" id="CAI9930109.1"/>
    </source>
</evidence>
<sequence length="727" mass="84621">MGAAQTHSWFTACSTDDIDQIKKYHKYFIKKRDERATKDNIMQGYTGLLYGTFNNAVNVVQFLFPLEYQLYTTTEIIMPNEFDTTKHNYIKVSASVLQVAIAKGNVEIAQWILEQITNNDQYKVLRNHVDISHKNSLCYIVEMNQSSIFTLFKSFAQYYIIEELACSDLNIMQLAIQHDSERIFRLFVALSSLKQFTHVFLQQIKTINWNQLKQIISEAQYSKYNQIFESVQNEIPQWVKDIANQIVVPEKYKEPEPSDNQQLDNVQEDVQKEQPHQIATEEKAHIEEKNDSITDSQIKYELQQSAQALLNSIAGMANGIKNASKSKVDDSEDSFENYLKDSVRPSNIGAEPLSPLVNTSKNIFEQYQESLLNQQPLFTSVQHKSDVPAIQQRHDSNVFCEDYENSKPIWSKMDHLRKDSFYCQSLEEATQQLSPQKVEKSEDKFFEPKRNLLLNDSMSGSFTHPNLMSSYVSNVQSPLVQGKEDKRTEDVTAEKTTDVIFENKEKKIKEDENQIDKELKDENDENKEMNENKLEVLEEPMFVKIIANDVEKEQTEQILENKEIVSNTKQQEPQFELNVEQTHIIANIMQNEAVAKMVDAIQEHIEDLETKQQEIEQKNIQLEDIDKNLLEISQDESPEKIDVTPQKVVEKKQDTPVAKPPAPADDDEYYYYSDEEEDKKPALNKNIKKPVSDLEDYYYYYSDDVESPKQNTKKEVQNDDEYYYYDD</sequence>
<evidence type="ECO:0000256" key="1">
    <source>
        <dbReference type="SAM" id="Coils"/>
    </source>
</evidence>
<feature type="compositionally biased region" description="Basic and acidic residues" evidence="2">
    <location>
        <begin position="637"/>
        <end position="654"/>
    </location>
</feature>
<comment type="caution">
    <text evidence="3">The sequence shown here is derived from an EMBL/GenBank/DDBJ whole genome shotgun (WGS) entry which is preliminary data.</text>
</comment>